<comment type="caution">
    <text evidence="2">The sequence shown here is derived from an EMBL/GenBank/DDBJ whole genome shotgun (WGS) entry which is preliminary data.</text>
</comment>
<organism evidence="2 3">
    <name type="scientific">Cephalotus follicularis</name>
    <name type="common">Albany pitcher plant</name>
    <dbReference type="NCBI Taxonomy" id="3775"/>
    <lineage>
        <taxon>Eukaryota</taxon>
        <taxon>Viridiplantae</taxon>
        <taxon>Streptophyta</taxon>
        <taxon>Embryophyta</taxon>
        <taxon>Tracheophyta</taxon>
        <taxon>Spermatophyta</taxon>
        <taxon>Magnoliopsida</taxon>
        <taxon>eudicotyledons</taxon>
        <taxon>Gunneridae</taxon>
        <taxon>Pentapetalae</taxon>
        <taxon>rosids</taxon>
        <taxon>fabids</taxon>
        <taxon>Oxalidales</taxon>
        <taxon>Cephalotaceae</taxon>
        <taxon>Cephalotus</taxon>
    </lineage>
</organism>
<dbReference type="EMBL" id="BDDD01000790">
    <property type="protein sequence ID" value="GAV70183.1"/>
    <property type="molecule type" value="Genomic_DNA"/>
</dbReference>
<gene>
    <name evidence="2" type="ORF">CFOL_v3_13681</name>
</gene>
<feature type="region of interest" description="Disordered" evidence="1">
    <location>
        <begin position="13"/>
        <end position="69"/>
    </location>
</feature>
<name>A0A1Q3BR46_CEPFO</name>
<feature type="compositionally biased region" description="Basic and acidic residues" evidence="1">
    <location>
        <begin position="13"/>
        <end position="56"/>
    </location>
</feature>
<evidence type="ECO:0000256" key="1">
    <source>
        <dbReference type="SAM" id="MobiDB-lite"/>
    </source>
</evidence>
<accession>A0A1Q3BR46</accession>
<evidence type="ECO:0000313" key="2">
    <source>
        <dbReference type="EMBL" id="GAV70183.1"/>
    </source>
</evidence>
<reference evidence="3" key="1">
    <citation type="submission" date="2016-04" db="EMBL/GenBank/DDBJ databases">
        <title>Cephalotus genome sequencing.</title>
        <authorList>
            <person name="Fukushima K."/>
            <person name="Hasebe M."/>
            <person name="Fang X."/>
        </authorList>
    </citation>
    <scope>NUCLEOTIDE SEQUENCE [LARGE SCALE GENOMIC DNA]</scope>
    <source>
        <strain evidence="3">cv. St1</strain>
    </source>
</reference>
<dbReference type="InParanoid" id="A0A1Q3BR46"/>
<dbReference type="AlphaFoldDB" id="A0A1Q3BR46"/>
<protein>
    <submittedName>
        <fullName evidence="2">Uncharacterized protein</fullName>
    </submittedName>
</protein>
<proteinExistence type="predicted"/>
<keyword evidence="3" id="KW-1185">Reference proteome</keyword>
<sequence length="106" mass="12313">MLLSIQMWEEETGKKIRVEKEKEKVAGEGRKRETGAGAQDKRERERREGDQPEEGRKKRSKRRRRESSILSVFTASSLLPRLMNAAAASCGNGRLKQQKELCWRRK</sequence>
<evidence type="ECO:0000313" key="3">
    <source>
        <dbReference type="Proteomes" id="UP000187406"/>
    </source>
</evidence>
<dbReference type="Proteomes" id="UP000187406">
    <property type="component" value="Unassembled WGS sequence"/>
</dbReference>